<dbReference type="RefSeq" id="WP_075804395.1">
    <property type="nucleotide sequence ID" value="NZ_MKZO01000031.1"/>
</dbReference>
<gene>
    <name evidence="1" type="ORF">PSEMO_36140</name>
</gene>
<evidence type="ECO:0000313" key="1">
    <source>
        <dbReference type="EMBL" id="OLS61547.1"/>
    </source>
</evidence>
<proteinExistence type="predicted"/>
<protein>
    <recommendedName>
        <fullName evidence="3">Prophage PssSM-02</fullName>
    </recommendedName>
</protein>
<organism evidence="1 2">
    <name type="scientific">Pseudomonas putida</name>
    <name type="common">Arthrobacter siderocapsulatus</name>
    <dbReference type="NCBI Taxonomy" id="303"/>
    <lineage>
        <taxon>Bacteria</taxon>
        <taxon>Pseudomonadati</taxon>
        <taxon>Pseudomonadota</taxon>
        <taxon>Gammaproteobacteria</taxon>
        <taxon>Pseudomonadales</taxon>
        <taxon>Pseudomonadaceae</taxon>
        <taxon>Pseudomonas</taxon>
    </lineage>
</organism>
<accession>A0A1Q9R2C3</accession>
<reference evidence="1 2" key="1">
    <citation type="submission" date="2016-10" db="EMBL/GenBank/DDBJ databases">
        <title>Genome Sequence of Pseudomonas putida GM4FR.</title>
        <authorList>
            <person name="Poehlein A."/>
            <person name="Wemheuer F."/>
            <person name="Hollensteiner J."/>
            <person name="Wemheuer B."/>
        </authorList>
    </citation>
    <scope>NUCLEOTIDE SEQUENCE [LARGE SCALE GENOMIC DNA]</scope>
    <source>
        <strain evidence="1 2">GM4FR</strain>
    </source>
</reference>
<evidence type="ECO:0000313" key="2">
    <source>
        <dbReference type="Proteomes" id="UP000186736"/>
    </source>
</evidence>
<sequence>MSPYVLIDQQLEALAHPSSPVNFAATIQRQLVEMMKDERITIEEFEHYCGRLNKTIERRQEAA</sequence>
<evidence type="ECO:0008006" key="3">
    <source>
        <dbReference type="Google" id="ProtNLM"/>
    </source>
</evidence>
<dbReference type="EMBL" id="MKZO01000031">
    <property type="protein sequence ID" value="OLS61547.1"/>
    <property type="molecule type" value="Genomic_DNA"/>
</dbReference>
<dbReference type="Proteomes" id="UP000186736">
    <property type="component" value="Unassembled WGS sequence"/>
</dbReference>
<comment type="caution">
    <text evidence="1">The sequence shown here is derived from an EMBL/GenBank/DDBJ whole genome shotgun (WGS) entry which is preliminary data.</text>
</comment>
<name>A0A1Q9R2C3_PSEPU</name>
<dbReference type="AlphaFoldDB" id="A0A1Q9R2C3"/>
<dbReference type="OrthoDB" id="6945053at2"/>